<dbReference type="InterPro" id="IPR027450">
    <property type="entry name" value="AlkB-like"/>
</dbReference>
<keyword evidence="3" id="KW-1185">Reference proteome</keyword>
<evidence type="ECO:0000313" key="3">
    <source>
        <dbReference type="Proteomes" id="UP001165124"/>
    </source>
</evidence>
<reference evidence="2" key="1">
    <citation type="submission" date="2023-02" db="EMBL/GenBank/DDBJ databases">
        <title>Actinomadura rubrobrunea NBRC 14622.</title>
        <authorList>
            <person name="Ichikawa N."/>
            <person name="Sato H."/>
            <person name="Tonouchi N."/>
        </authorList>
    </citation>
    <scope>NUCLEOTIDE SEQUENCE</scope>
    <source>
        <strain evidence="2">NBRC 14622</strain>
    </source>
</reference>
<dbReference type="Gene3D" id="2.60.120.590">
    <property type="entry name" value="Alpha-ketoglutarate-dependent dioxygenase AlkB-like"/>
    <property type="match status" value="1"/>
</dbReference>
<name>A0A9W6PSH5_9ACTN</name>
<gene>
    <name evidence="2" type="ORF">Arub01_19780</name>
</gene>
<dbReference type="Proteomes" id="UP001165124">
    <property type="component" value="Unassembled WGS sequence"/>
</dbReference>
<accession>A0A9W6PSH5</accession>
<evidence type="ECO:0000259" key="1">
    <source>
        <dbReference type="Pfam" id="PF13532"/>
    </source>
</evidence>
<sequence length="44" mass="4678">MGLHQDRVERSPAPVVSLSLGDTGLFRLGNTPRYGVEGGRAITP</sequence>
<dbReference type="InterPro" id="IPR037151">
    <property type="entry name" value="AlkB-like_sf"/>
</dbReference>
<dbReference type="AlphaFoldDB" id="A0A9W6PSH5"/>
<organism evidence="2 3">
    <name type="scientific">Actinomadura rubrobrunea</name>
    <dbReference type="NCBI Taxonomy" id="115335"/>
    <lineage>
        <taxon>Bacteria</taxon>
        <taxon>Bacillati</taxon>
        <taxon>Actinomycetota</taxon>
        <taxon>Actinomycetes</taxon>
        <taxon>Streptosporangiales</taxon>
        <taxon>Thermomonosporaceae</taxon>
        <taxon>Actinomadura</taxon>
    </lineage>
</organism>
<evidence type="ECO:0000313" key="2">
    <source>
        <dbReference type="EMBL" id="GLW63734.1"/>
    </source>
</evidence>
<comment type="caution">
    <text evidence="2">The sequence shown here is derived from an EMBL/GenBank/DDBJ whole genome shotgun (WGS) entry which is preliminary data.</text>
</comment>
<protein>
    <recommendedName>
        <fullName evidence="1">Alpha-ketoglutarate-dependent dioxygenase AlkB-like domain-containing protein</fullName>
    </recommendedName>
</protein>
<proteinExistence type="predicted"/>
<dbReference type="SUPFAM" id="SSF51197">
    <property type="entry name" value="Clavaminate synthase-like"/>
    <property type="match status" value="1"/>
</dbReference>
<dbReference type="EMBL" id="BSRZ01000003">
    <property type="protein sequence ID" value="GLW63734.1"/>
    <property type="molecule type" value="Genomic_DNA"/>
</dbReference>
<dbReference type="Pfam" id="PF13532">
    <property type="entry name" value="2OG-FeII_Oxy_2"/>
    <property type="match status" value="1"/>
</dbReference>
<feature type="domain" description="Alpha-ketoglutarate-dependent dioxygenase AlkB-like" evidence="1">
    <location>
        <begin position="1"/>
        <end position="31"/>
    </location>
</feature>